<gene>
    <name evidence="1" type="ORF">ACFQ3C_01175</name>
</gene>
<sequence>MAVVFRFPFPAVLVGLALAVAVSVSVLVSVVRADPLPFTPDWREQSFPRLSANSYGALGNRLDIVSDQAVSVLYTALPESRWRARSASWRWGVEQSVPPTDLRRKGGDDRNISIYFVFMDEASARRAGPDPRLRSLLGNRNARMLVYVWGGDQPRGAVLDSPYLAARGKSLILRGAGTGAHPEAVDLAADYARIFGGAPEALVGIAVSADSDDTKTAVRAWISEMVIR</sequence>
<evidence type="ECO:0000313" key="1">
    <source>
        <dbReference type="EMBL" id="MFD1193279.1"/>
    </source>
</evidence>
<dbReference type="InterPro" id="IPR021409">
    <property type="entry name" value="DUF3047"/>
</dbReference>
<proteinExistence type="predicted"/>
<dbReference type="Pfam" id="PF11249">
    <property type="entry name" value="DUF3047"/>
    <property type="match status" value="1"/>
</dbReference>
<dbReference type="EMBL" id="JBHTKR010000001">
    <property type="protein sequence ID" value="MFD1193279.1"/>
    <property type="molecule type" value="Genomic_DNA"/>
</dbReference>
<reference evidence="2" key="1">
    <citation type="journal article" date="2019" name="Int. J. Syst. Evol. Microbiol.">
        <title>The Global Catalogue of Microorganisms (GCM) 10K type strain sequencing project: providing services to taxonomists for standard genome sequencing and annotation.</title>
        <authorList>
            <consortium name="The Broad Institute Genomics Platform"/>
            <consortium name="The Broad Institute Genome Sequencing Center for Infectious Disease"/>
            <person name="Wu L."/>
            <person name="Ma J."/>
        </authorList>
    </citation>
    <scope>NUCLEOTIDE SEQUENCE [LARGE SCALE GENOMIC DNA]</scope>
    <source>
        <strain evidence="2">CCUG 55328</strain>
    </source>
</reference>
<dbReference type="Proteomes" id="UP001597151">
    <property type="component" value="Unassembled WGS sequence"/>
</dbReference>
<name>A0ABW3T822_9RHOB</name>
<dbReference type="RefSeq" id="WP_380788396.1">
    <property type="nucleotide sequence ID" value="NZ_JBHTKR010000001.1"/>
</dbReference>
<keyword evidence="2" id="KW-1185">Reference proteome</keyword>
<evidence type="ECO:0000313" key="2">
    <source>
        <dbReference type="Proteomes" id="UP001597151"/>
    </source>
</evidence>
<comment type="caution">
    <text evidence="1">The sequence shown here is derived from an EMBL/GenBank/DDBJ whole genome shotgun (WGS) entry which is preliminary data.</text>
</comment>
<organism evidence="1 2">
    <name type="scientific">Seohaeicola saemankumensis</name>
    <dbReference type="NCBI Taxonomy" id="481181"/>
    <lineage>
        <taxon>Bacteria</taxon>
        <taxon>Pseudomonadati</taxon>
        <taxon>Pseudomonadota</taxon>
        <taxon>Alphaproteobacteria</taxon>
        <taxon>Rhodobacterales</taxon>
        <taxon>Roseobacteraceae</taxon>
        <taxon>Seohaeicola</taxon>
    </lineage>
</organism>
<accession>A0ABW3T822</accession>
<protein>
    <submittedName>
        <fullName evidence="1">DUF3047 domain-containing protein</fullName>
    </submittedName>
</protein>